<keyword evidence="3" id="KW-1185">Reference proteome</keyword>
<evidence type="ECO:0000313" key="3">
    <source>
        <dbReference type="Proteomes" id="UP001141552"/>
    </source>
</evidence>
<protein>
    <submittedName>
        <fullName evidence="2">Uncharacterized protein</fullName>
    </submittedName>
</protein>
<organism evidence="2 3">
    <name type="scientific">Turnera subulata</name>
    <dbReference type="NCBI Taxonomy" id="218843"/>
    <lineage>
        <taxon>Eukaryota</taxon>
        <taxon>Viridiplantae</taxon>
        <taxon>Streptophyta</taxon>
        <taxon>Embryophyta</taxon>
        <taxon>Tracheophyta</taxon>
        <taxon>Spermatophyta</taxon>
        <taxon>Magnoliopsida</taxon>
        <taxon>eudicotyledons</taxon>
        <taxon>Gunneridae</taxon>
        <taxon>Pentapetalae</taxon>
        <taxon>rosids</taxon>
        <taxon>fabids</taxon>
        <taxon>Malpighiales</taxon>
        <taxon>Passifloraceae</taxon>
        <taxon>Turnera</taxon>
    </lineage>
</organism>
<evidence type="ECO:0000313" key="2">
    <source>
        <dbReference type="EMBL" id="KAJ4838866.1"/>
    </source>
</evidence>
<gene>
    <name evidence="2" type="ORF">Tsubulata_010902</name>
</gene>
<feature type="region of interest" description="Disordered" evidence="1">
    <location>
        <begin position="51"/>
        <end position="113"/>
    </location>
</feature>
<reference evidence="2" key="1">
    <citation type="submission" date="2022-02" db="EMBL/GenBank/DDBJ databases">
        <authorList>
            <person name="Henning P.M."/>
            <person name="McCubbin A.G."/>
            <person name="Shore J.S."/>
        </authorList>
    </citation>
    <scope>NUCLEOTIDE SEQUENCE</scope>
    <source>
        <strain evidence="2">F60SS</strain>
        <tissue evidence="2">Leaves</tissue>
    </source>
</reference>
<dbReference type="AlphaFoldDB" id="A0A9Q0FYV5"/>
<feature type="compositionally biased region" description="Pro residues" evidence="1">
    <location>
        <begin position="85"/>
        <end position="102"/>
    </location>
</feature>
<feature type="compositionally biased region" description="Low complexity" evidence="1">
    <location>
        <begin position="51"/>
        <end position="74"/>
    </location>
</feature>
<evidence type="ECO:0000256" key="1">
    <source>
        <dbReference type="SAM" id="MobiDB-lite"/>
    </source>
</evidence>
<comment type="caution">
    <text evidence="2">The sequence shown here is derived from an EMBL/GenBank/DDBJ whole genome shotgun (WGS) entry which is preliminary data.</text>
</comment>
<feature type="non-terminal residue" evidence="2">
    <location>
        <position position="1"/>
    </location>
</feature>
<dbReference type="EMBL" id="JAKUCV010003462">
    <property type="protein sequence ID" value="KAJ4838866.1"/>
    <property type="molecule type" value="Genomic_DNA"/>
</dbReference>
<dbReference type="Proteomes" id="UP001141552">
    <property type="component" value="Unassembled WGS sequence"/>
</dbReference>
<name>A0A9Q0FYV5_9ROSI</name>
<sequence>MLQTSATSRRDPHLVLVTTPEASFTGVLSFEVFQEAEMLGFFGFLSRCFQPRPASSESSKPSLPSLTHPHLPSKQSPKAAQTPLPAKPSPKAAPSPSNPLPSKPSSSSLQPTTNPLLIYVIPQDIKEL</sequence>
<reference evidence="2" key="2">
    <citation type="journal article" date="2023" name="Plants (Basel)">
        <title>Annotation of the Turnera subulata (Passifloraceae) Draft Genome Reveals the S-Locus Evolved after the Divergence of Turneroideae from Passifloroideae in a Stepwise Manner.</title>
        <authorList>
            <person name="Henning P.M."/>
            <person name="Roalson E.H."/>
            <person name="Mir W."/>
            <person name="McCubbin A.G."/>
            <person name="Shore J.S."/>
        </authorList>
    </citation>
    <scope>NUCLEOTIDE SEQUENCE</scope>
    <source>
        <strain evidence="2">F60SS</strain>
    </source>
</reference>
<accession>A0A9Q0FYV5</accession>
<proteinExistence type="predicted"/>